<protein>
    <submittedName>
        <fullName evidence="1">Uncharacterized protein</fullName>
    </submittedName>
</protein>
<sequence>MLWTSSASSCVPRSRAYATKVTNVTNHTSSARQTANGARVELSAAARAKAQAMVEALMGEADEPPAPARAPARARPFVPAGLAAPPRGPSCKRPAAAAAAARRARPFSAPRLVAPRAPPPPRLAAARRCGCASRTPLPERRCPNCCNACGGAHGPPGGGGRYAAIHRPGCPNDGDSFGGAVERRRA</sequence>
<dbReference type="AlphaFoldDB" id="A0AB34K1E0"/>
<organism evidence="1 2">
    <name type="scientific">Prymnesium parvum</name>
    <name type="common">Toxic golden alga</name>
    <dbReference type="NCBI Taxonomy" id="97485"/>
    <lineage>
        <taxon>Eukaryota</taxon>
        <taxon>Haptista</taxon>
        <taxon>Haptophyta</taxon>
        <taxon>Prymnesiophyceae</taxon>
        <taxon>Prymnesiales</taxon>
        <taxon>Prymnesiaceae</taxon>
        <taxon>Prymnesium</taxon>
    </lineage>
</organism>
<comment type="caution">
    <text evidence="1">The sequence shown here is derived from an EMBL/GenBank/DDBJ whole genome shotgun (WGS) entry which is preliminary data.</text>
</comment>
<gene>
    <name evidence="1" type="ORF">AB1Y20_015592</name>
</gene>
<accession>A0AB34K1E0</accession>
<dbReference type="EMBL" id="JBGBPQ010000003">
    <property type="protein sequence ID" value="KAL1526901.1"/>
    <property type="molecule type" value="Genomic_DNA"/>
</dbReference>
<evidence type="ECO:0000313" key="1">
    <source>
        <dbReference type="EMBL" id="KAL1526901.1"/>
    </source>
</evidence>
<proteinExistence type="predicted"/>
<name>A0AB34K1E0_PRYPA</name>
<dbReference type="Proteomes" id="UP001515480">
    <property type="component" value="Unassembled WGS sequence"/>
</dbReference>
<reference evidence="1 2" key="1">
    <citation type="journal article" date="2024" name="Science">
        <title>Giant polyketide synthase enzymes in the biosynthesis of giant marine polyether toxins.</title>
        <authorList>
            <person name="Fallon T.R."/>
            <person name="Shende V.V."/>
            <person name="Wierzbicki I.H."/>
            <person name="Pendleton A.L."/>
            <person name="Watervoot N.F."/>
            <person name="Auber R.P."/>
            <person name="Gonzalez D.J."/>
            <person name="Wisecaver J.H."/>
            <person name="Moore B.S."/>
        </authorList>
    </citation>
    <scope>NUCLEOTIDE SEQUENCE [LARGE SCALE GENOMIC DNA]</scope>
    <source>
        <strain evidence="1 2">12B1</strain>
    </source>
</reference>
<evidence type="ECO:0000313" key="2">
    <source>
        <dbReference type="Proteomes" id="UP001515480"/>
    </source>
</evidence>
<keyword evidence="2" id="KW-1185">Reference proteome</keyword>